<dbReference type="SUPFAM" id="SSF48695">
    <property type="entry name" value="Multiheme cytochromes"/>
    <property type="match status" value="1"/>
</dbReference>
<evidence type="ECO:0000256" key="5">
    <source>
        <dbReference type="ARBA" id="ARBA00022723"/>
    </source>
</evidence>
<keyword evidence="4" id="KW-0349">Heme</keyword>
<feature type="signal peptide" evidence="8">
    <location>
        <begin position="1"/>
        <end position="24"/>
    </location>
</feature>
<dbReference type="Proteomes" id="UP001297600">
    <property type="component" value="Unassembled WGS sequence"/>
</dbReference>
<evidence type="ECO:0000256" key="1">
    <source>
        <dbReference type="ARBA" id="ARBA00001926"/>
    </source>
</evidence>
<feature type="chain" id="PRO_5047017559" evidence="8">
    <location>
        <begin position="25"/>
        <end position="113"/>
    </location>
</feature>
<protein>
    <submittedName>
        <fullName evidence="10">Cytochrome c3 family protein</fullName>
    </submittedName>
</protein>
<organism evidence="10 11">
    <name type="scientific">Mesosutterella porci</name>
    <dbReference type="NCBI Taxonomy" id="2915351"/>
    <lineage>
        <taxon>Bacteria</taxon>
        <taxon>Pseudomonadati</taxon>
        <taxon>Pseudomonadota</taxon>
        <taxon>Betaproteobacteria</taxon>
        <taxon>Burkholderiales</taxon>
        <taxon>Sutterellaceae</taxon>
        <taxon>Mesosutterella</taxon>
    </lineage>
</organism>
<comment type="subcellular location">
    <subcellularLocation>
        <location evidence="2">Cell envelope</location>
    </subcellularLocation>
</comment>
<gene>
    <name evidence="10" type="ORF">MAF45_10085</name>
</gene>
<accession>A0ABS9MT60</accession>
<evidence type="ECO:0000313" key="11">
    <source>
        <dbReference type="Proteomes" id="UP001297600"/>
    </source>
</evidence>
<keyword evidence="5" id="KW-0479">Metal-binding</keyword>
<feature type="domain" description="Tetrahaem cytochrome" evidence="9">
    <location>
        <begin position="30"/>
        <end position="101"/>
    </location>
</feature>
<evidence type="ECO:0000256" key="7">
    <source>
        <dbReference type="ARBA" id="ARBA00023004"/>
    </source>
</evidence>
<proteinExistence type="predicted"/>
<keyword evidence="8" id="KW-0732">Signal</keyword>
<keyword evidence="6" id="KW-0249">Electron transport</keyword>
<keyword evidence="3" id="KW-0813">Transport</keyword>
<evidence type="ECO:0000256" key="6">
    <source>
        <dbReference type="ARBA" id="ARBA00022982"/>
    </source>
</evidence>
<evidence type="ECO:0000256" key="4">
    <source>
        <dbReference type="ARBA" id="ARBA00022617"/>
    </source>
</evidence>
<keyword evidence="11" id="KW-1185">Reference proteome</keyword>
<dbReference type="RefSeq" id="WP_237980308.1">
    <property type="nucleotide sequence ID" value="NZ_JAKNCT010000013.1"/>
</dbReference>
<sequence length="113" mass="12303">MMKKTFAVLTALAMGLTLSLSAGAAEQSISQLHGKQWPVSKDGYVTKQACKQCHGDYDKLAKMTENLDPNPHHSHLGDVNCTDCHKPDLAKPQIVCNDCHKFTIRKKAAAAAK</sequence>
<dbReference type="InterPro" id="IPR012286">
    <property type="entry name" value="Tetrahaem_cytochrome"/>
</dbReference>
<dbReference type="Pfam" id="PF14537">
    <property type="entry name" value="Cytochrom_c3_2"/>
    <property type="match status" value="1"/>
</dbReference>
<comment type="cofactor">
    <cofactor evidence="1">
        <name>heme c</name>
        <dbReference type="ChEBI" id="CHEBI:61717"/>
    </cofactor>
</comment>
<evidence type="ECO:0000256" key="3">
    <source>
        <dbReference type="ARBA" id="ARBA00022448"/>
    </source>
</evidence>
<reference evidence="10 11" key="1">
    <citation type="submission" date="2022-02" db="EMBL/GenBank/DDBJ databases">
        <title>Mesosutterella porci, a novel member of the family Sutterellaceae from pig feces.</title>
        <authorList>
            <person name="Wylensek D."/>
            <person name="Clavel T."/>
        </authorList>
    </citation>
    <scope>NUCLEOTIDE SEQUENCE [LARGE SCALE GENOMIC DNA]</scope>
    <source>
        <strain evidence="11">oilRF-744-wt-GAM-9</strain>
    </source>
</reference>
<keyword evidence="7" id="KW-0408">Iron</keyword>
<evidence type="ECO:0000256" key="2">
    <source>
        <dbReference type="ARBA" id="ARBA00004196"/>
    </source>
</evidence>
<dbReference type="EMBL" id="JAKNCT010000013">
    <property type="protein sequence ID" value="MCG5031784.1"/>
    <property type="molecule type" value="Genomic_DNA"/>
</dbReference>
<name>A0ABS9MT60_9BURK</name>
<evidence type="ECO:0000313" key="10">
    <source>
        <dbReference type="EMBL" id="MCG5031784.1"/>
    </source>
</evidence>
<dbReference type="Gene3D" id="1.10.1130.10">
    <property type="entry name" value="Flavocytochrome C3, Chain A"/>
    <property type="match status" value="1"/>
</dbReference>
<comment type="caution">
    <text evidence="10">The sequence shown here is derived from an EMBL/GenBank/DDBJ whole genome shotgun (WGS) entry which is preliminary data.</text>
</comment>
<evidence type="ECO:0000256" key="8">
    <source>
        <dbReference type="SAM" id="SignalP"/>
    </source>
</evidence>
<evidence type="ECO:0000259" key="9">
    <source>
        <dbReference type="Pfam" id="PF14537"/>
    </source>
</evidence>
<dbReference type="InterPro" id="IPR036280">
    <property type="entry name" value="Multihaem_cyt_sf"/>
</dbReference>